<evidence type="ECO:0000313" key="2">
    <source>
        <dbReference type="Proteomes" id="UP000774326"/>
    </source>
</evidence>
<keyword evidence="2" id="KW-1185">Reference proteome</keyword>
<reference evidence="1" key="2">
    <citation type="submission" date="2021-01" db="EMBL/GenBank/DDBJ databases">
        <authorList>
            <person name="Schikora-Tamarit M.A."/>
        </authorList>
    </citation>
    <scope>NUCLEOTIDE SEQUENCE</scope>
    <source>
        <strain evidence="1">CBS2887</strain>
    </source>
</reference>
<sequence length="80" mass="9159">MFHSSKSFMCPLRPNPNKNPPCWAFNTAGLLNTIQLPEIPFELLEIDNAAAAPLWKSPQSRQFWIMKSRSEETLILSGWI</sequence>
<evidence type="ECO:0000313" key="1">
    <source>
        <dbReference type="EMBL" id="KAH3681163.1"/>
    </source>
</evidence>
<comment type="caution">
    <text evidence="1">The sequence shown here is derived from an EMBL/GenBank/DDBJ whole genome shotgun (WGS) entry which is preliminary data.</text>
</comment>
<dbReference type="EMBL" id="JAEUBG010004553">
    <property type="protein sequence ID" value="KAH3681163.1"/>
    <property type="molecule type" value="Genomic_DNA"/>
</dbReference>
<proteinExistence type="predicted"/>
<protein>
    <submittedName>
        <fullName evidence="1">Uncharacterized protein</fullName>
    </submittedName>
</protein>
<accession>A0A9P8PZ49</accession>
<reference evidence="1" key="1">
    <citation type="journal article" date="2021" name="Open Biol.">
        <title>Shared evolutionary footprints suggest mitochondrial oxidative damage underlies multiple complex I losses in fungi.</title>
        <authorList>
            <person name="Schikora-Tamarit M.A."/>
            <person name="Marcet-Houben M."/>
            <person name="Nosek J."/>
            <person name="Gabaldon T."/>
        </authorList>
    </citation>
    <scope>NUCLEOTIDE SEQUENCE</scope>
    <source>
        <strain evidence="1">CBS2887</strain>
    </source>
</reference>
<dbReference type="AlphaFoldDB" id="A0A9P8PZ49"/>
<dbReference type="Proteomes" id="UP000774326">
    <property type="component" value="Unassembled WGS sequence"/>
</dbReference>
<gene>
    <name evidence="1" type="ORF">WICPIJ_007858</name>
</gene>
<name>A0A9P8PZ49_WICPI</name>
<organism evidence="1 2">
    <name type="scientific">Wickerhamomyces pijperi</name>
    <name type="common">Yeast</name>
    <name type="synonym">Pichia pijperi</name>
    <dbReference type="NCBI Taxonomy" id="599730"/>
    <lineage>
        <taxon>Eukaryota</taxon>
        <taxon>Fungi</taxon>
        <taxon>Dikarya</taxon>
        <taxon>Ascomycota</taxon>
        <taxon>Saccharomycotina</taxon>
        <taxon>Saccharomycetes</taxon>
        <taxon>Phaffomycetales</taxon>
        <taxon>Wickerhamomycetaceae</taxon>
        <taxon>Wickerhamomyces</taxon>
    </lineage>
</organism>